<organism evidence="1 2">
    <name type="scientific">Oedothorax gibbosus</name>
    <dbReference type="NCBI Taxonomy" id="931172"/>
    <lineage>
        <taxon>Eukaryota</taxon>
        <taxon>Metazoa</taxon>
        <taxon>Ecdysozoa</taxon>
        <taxon>Arthropoda</taxon>
        <taxon>Chelicerata</taxon>
        <taxon>Arachnida</taxon>
        <taxon>Araneae</taxon>
        <taxon>Araneomorphae</taxon>
        <taxon>Entelegynae</taxon>
        <taxon>Araneoidea</taxon>
        <taxon>Linyphiidae</taxon>
        <taxon>Erigoninae</taxon>
        <taxon>Oedothorax</taxon>
    </lineage>
</organism>
<dbReference type="EMBL" id="JAFNEN010000744">
    <property type="protein sequence ID" value="KAG8177844.1"/>
    <property type="molecule type" value="Genomic_DNA"/>
</dbReference>
<proteinExistence type="predicted"/>
<dbReference type="AlphaFoldDB" id="A0AAV6U1I3"/>
<name>A0AAV6U1I3_9ARAC</name>
<gene>
    <name evidence="1" type="ORF">JTE90_022102</name>
</gene>
<evidence type="ECO:0000313" key="2">
    <source>
        <dbReference type="Proteomes" id="UP000827092"/>
    </source>
</evidence>
<dbReference type="Proteomes" id="UP000827092">
    <property type="component" value="Unassembled WGS sequence"/>
</dbReference>
<reference evidence="1 2" key="1">
    <citation type="journal article" date="2022" name="Nat. Ecol. Evol.">
        <title>A masculinizing supergene underlies an exaggerated male reproductive morph in a spider.</title>
        <authorList>
            <person name="Hendrickx F."/>
            <person name="De Corte Z."/>
            <person name="Sonet G."/>
            <person name="Van Belleghem S.M."/>
            <person name="Kostlbacher S."/>
            <person name="Vangestel C."/>
        </authorList>
    </citation>
    <scope>NUCLEOTIDE SEQUENCE [LARGE SCALE GENOMIC DNA]</scope>
    <source>
        <strain evidence="1">W744_W776</strain>
    </source>
</reference>
<sequence>MRCTVRKKFEFSLHRNNTFASNLSSIKLLVIKSSGHWVQGTVIAKPNHPPSYTTIMAKGLSVRAIVPGSQAKGKPLIFLLSDAVTAACVCRSRRPTPKFGDQRRC</sequence>
<accession>A0AAV6U1I3</accession>
<evidence type="ECO:0000313" key="1">
    <source>
        <dbReference type="EMBL" id="KAG8177844.1"/>
    </source>
</evidence>
<protein>
    <submittedName>
        <fullName evidence="1">Uncharacterized protein</fullName>
    </submittedName>
</protein>
<comment type="caution">
    <text evidence="1">The sequence shown here is derived from an EMBL/GenBank/DDBJ whole genome shotgun (WGS) entry which is preliminary data.</text>
</comment>
<keyword evidence="2" id="KW-1185">Reference proteome</keyword>